<name>A0A1H0JZT2_9BACI</name>
<evidence type="ECO:0000259" key="2">
    <source>
        <dbReference type="Pfam" id="PF06713"/>
    </source>
</evidence>
<feature type="transmembrane region" description="Helical" evidence="1">
    <location>
        <begin position="38"/>
        <end position="61"/>
    </location>
</feature>
<keyword evidence="1" id="KW-0472">Membrane</keyword>
<dbReference type="STRING" id="745820.SAMN04488053_11546"/>
<dbReference type="GO" id="GO:0030153">
    <property type="term" value="P:bacteriocin immunity"/>
    <property type="evidence" value="ECO:0007669"/>
    <property type="project" value="InterPro"/>
</dbReference>
<accession>A0A1H0JZT2</accession>
<dbReference type="OrthoDB" id="2436858at2"/>
<feature type="transmembrane region" description="Helical" evidence="1">
    <location>
        <begin position="12"/>
        <end position="32"/>
    </location>
</feature>
<dbReference type="PROSITE" id="PS51257">
    <property type="entry name" value="PROKAR_LIPOPROTEIN"/>
    <property type="match status" value="1"/>
</dbReference>
<keyword evidence="4" id="KW-1185">Reference proteome</keyword>
<dbReference type="EMBL" id="FNIL01000015">
    <property type="protein sequence ID" value="SDO49002.1"/>
    <property type="molecule type" value="Genomic_DNA"/>
</dbReference>
<dbReference type="AlphaFoldDB" id="A0A1H0JZT2"/>
<proteinExistence type="predicted"/>
<dbReference type="Proteomes" id="UP000198778">
    <property type="component" value="Unassembled WGS sequence"/>
</dbReference>
<evidence type="ECO:0000313" key="3">
    <source>
        <dbReference type="EMBL" id="SDO49002.1"/>
    </source>
</evidence>
<dbReference type="InterPro" id="IPR009589">
    <property type="entry name" value="PH_YyaB-like"/>
</dbReference>
<keyword evidence="1" id="KW-1133">Transmembrane helix</keyword>
<protein>
    <submittedName>
        <fullName evidence="3">PH domain-containing protein</fullName>
    </submittedName>
</protein>
<dbReference type="Pfam" id="PF06713">
    <property type="entry name" value="bPH_4"/>
    <property type="match status" value="1"/>
</dbReference>
<evidence type="ECO:0000256" key="1">
    <source>
        <dbReference type="SAM" id="Phobius"/>
    </source>
</evidence>
<keyword evidence="1" id="KW-0812">Transmembrane</keyword>
<sequence length="150" mass="16942">MTYQAKRDSTFTLLIIGIILLTAASCFLPVIFTAGRVSASEIIILSAIFIFTSSFVLWISFSMSYALKETYLHLQAGPIKKKISYKDLTEVKQTKNILIGFRLLSSKDALELFYKTSILGSVKISPARQEEFVTELLKRAPHMKDLRNID</sequence>
<feature type="domain" description="Uncharacterized protein YyaB-like PH" evidence="2">
    <location>
        <begin position="64"/>
        <end position="139"/>
    </location>
</feature>
<evidence type="ECO:0000313" key="4">
    <source>
        <dbReference type="Proteomes" id="UP000198778"/>
    </source>
</evidence>
<organism evidence="3 4">
    <name type="scientific">Alkalicoccus daliensis</name>
    <dbReference type="NCBI Taxonomy" id="745820"/>
    <lineage>
        <taxon>Bacteria</taxon>
        <taxon>Bacillati</taxon>
        <taxon>Bacillota</taxon>
        <taxon>Bacilli</taxon>
        <taxon>Bacillales</taxon>
        <taxon>Bacillaceae</taxon>
        <taxon>Alkalicoccus</taxon>
    </lineage>
</organism>
<dbReference type="RefSeq" id="WP_090844005.1">
    <property type="nucleotide sequence ID" value="NZ_FNIL01000015.1"/>
</dbReference>
<gene>
    <name evidence="3" type="ORF">SAMN04488053_11546</name>
</gene>
<reference evidence="4" key="1">
    <citation type="submission" date="2016-10" db="EMBL/GenBank/DDBJ databases">
        <authorList>
            <person name="Varghese N."/>
            <person name="Submissions S."/>
        </authorList>
    </citation>
    <scope>NUCLEOTIDE SEQUENCE [LARGE SCALE GENOMIC DNA]</scope>
    <source>
        <strain evidence="4">CGMCC 1.10369</strain>
    </source>
</reference>